<dbReference type="EMBL" id="CP069036">
    <property type="protein sequence ID" value="QRD02532.1"/>
    <property type="molecule type" value="Genomic_DNA"/>
</dbReference>
<keyword evidence="2" id="KW-0812">Transmembrane</keyword>
<organism evidence="3 4">
    <name type="scientific">Phaeosphaeria nodorum (strain SN15 / ATCC MYA-4574 / FGSC 10173)</name>
    <name type="common">Glume blotch fungus</name>
    <name type="synonym">Parastagonospora nodorum</name>
    <dbReference type="NCBI Taxonomy" id="321614"/>
    <lineage>
        <taxon>Eukaryota</taxon>
        <taxon>Fungi</taxon>
        <taxon>Dikarya</taxon>
        <taxon>Ascomycota</taxon>
        <taxon>Pezizomycotina</taxon>
        <taxon>Dothideomycetes</taxon>
        <taxon>Pleosporomycetidae</taxon>
        <taxon>Pleosporales</taxon>
        <taxon>Pleosporineae</taxon>
        <taxon>Phaeosphaeriaceae</taxon>
        <taxon>Parastagonospora</taxon>
    </lineage>
</organism>
<protein>
    <submittedName>
        <fullName evidence="3">Uncharacterized protein</fullName>
    </submittedName>
</protein>
<accession>A0A7U2FC60</accession>
<dbReference type="Proteomes" id="UP000663193">
    <property type="component" value="Chromosome 14"/>
</dbReference>
<evidence type="ECO:0000313" key="4">
    <source>
        <dbReference type="Proteomes" id="UP000663193"/>
    </source>
</evidence>
<reference evidence="4" key="1">
    <citation type="journal article" date="2021" name="BMC Genomics">
        <title>Chromosome-level genome assembly and manually-curated proteome of model necrotroph Parastagonospora nodorum Sn15 reveals a genome-wide trove of candidate effector homologs, and redundancy of virulence-related functions within an accessory chromosome.</title>
        <authorList>
            <person name="Bertazzoni S."/>
            <person name="Jones D.A.B."/>
            <person name="Phan H.T."/>
            <person name="Tan K.-C."/>
            <person name="Hane J.K."/>
        </authorList>
    </citation>
    <scope>NUCLEOTIDE SEQUENCE [LARGE SCALE GENOMIC DNA]</scope>
    <source>
        <strain evidence="4">SN15 / ATCC MYA-4574 / FGSC 10173)</strain>
    </source>
</reference>
<evidence type="ECO:0000256" key="2">
    <source>
        <dbReference type="SAM" id="Phobius"/>
    </source>
</evidence>
<sequence length="113" mass="12684">MPSTDFQNTTTIMDEDEKNVTVHQHPTEDECVTSEVSMIKMFSQKGMVLSWMTLLFIALMNSFDSVAVNTFQIYAVGEYRRLSIEGALTTALGVATTGRRSETLHRQSNRSNS</sequence>
<keyword evidence="2" id="KW-1133">Transmembrane helix</keyword>
<feature type="region of interest" description="Disordered" evidence="1">
    <location>
        <begin position="1"/>
        <end position="26"/>
    </location>
</feature>
<gene>
    <name evidence="3" type="ORF">JI435_112870</name>
</gene>
<keyword evidence="2" id="KW-0472">Membrane</keyword>
<evidence type="ECO:0000256" key="1">
    <source>
        <dbReference type="SAM" id="MobiDB-lite"/>
    </source>
</evidence>
<proteinExistence type="predicted"/>
<name>A0A7U2FC60_PHANO</name>
<feature type="compositionally biased region" description="Polar residues" evidence="1">
    <location>
        <begin position="1"/>
        <end position="12"/>
    </location>
</feature>
<feature type="transmembrane region" description="Helical" evidence="2">
    <location>
        <begin position="46"/>
        <end position="63"/>
    </location>
</feature>
<evidence type="ECO:0000313" key="3">
    <source>
        <dbReference type="EMBL" id="QRD02532.1"/>
    </source>
</evidence>
<keyword evidence="4" id="KW-1185">Reference proteome</keyword>
<dbReference type="VEuPathDB" id="FungiDB:JI435_112870"/>
<dbReference type="AlphaFoldDB" id="A0A7U2FC60"/>